<feature type="transmembrane region" description="Helical" evidence="10">
    <location>
        <begin position="204"/>
        <end position="225"/>
    </location>
</feature>
<feature type="transmembrane region" description="Helical" evidence="10">
    <location>
        <begin position="146"/>
        <end position="164"/>
    </location>
</feature>
<dbReference type="GO" id="GO:0008237">
    <property type="term" value="F:metallopeptidase activity"/>
    <property type="evidence" value="ECO:0007669"/>
    <property type="project" value="UniProtKB-KW"/>
</dbReference>
<accession>A0A926I217</accession>
<dbReference type="GO" id="GO:0006508">
    <property type="term" value="P:proteolysis"/>
    <property type="evidence" value="ECO:0007669"/>
    <property type="project" value="UniProtKB-KW"/>
</dbReference>
<dbReference type="GO" id="GO:0005886">
    <property type="term" value="C:plasma membrane"/>
    <property type="evidence" value="ECO:0007669"/>
    <property type="project" value="UniProtKB-SubCell"/>
</dbReference>
<dbReference type="InterPro" id="IPR023596">
    <property type="entry name" value="Peptidase_PrsW_arch/bac"/>
</dbReference>
<evidence type="ECO:0000256" key="5">
    <source>
        <dbReference type="ARBA" id="ARBA00022670"/>
    </source>
</evidence>
<evidence type="ECO:0000256" key="10">
    <source>
        <dbReference type="SAM" id="Phobius"/>
    </source>
</evidence>
<gene>
    <name evidence="11" type="ORF">H8730_09825</name>
</gene>
<evidence type="ECO:0000256" key="9">
    <source>
        <dbReference type="ARBA" id="ARBA00023136"/>
    </source>
</evidence>
<dbReference type="AlphaFoldDB" id="A0A926I217"/>
<keyword evidence="9 10" id="KW-0472">Membrane</keyword>
<dbReference type="PIRSF" id="PIRSF016933">
    <property type="entry name" value="PrsW"/>
    <property type="match status" value="1"/>
</dbReference>
<keyword evidence="5" id="KW-0645">Protease</keyword>
<comment type="caution">
    <text evidence="11">The sequence shown here is derived from an EMBL/GenBank/DDBJ whole genome shotgun (WGS) entry which is preliminary data.</text>
</comment>
<evidence type="ECO:0000313" key="12">
    <source>
        <dbReference type="Proteomes" id="UP000657006"/>
    </source>
</evidence>
<organism evidence="11 12">
    <name type="scientific">Bianquea renquensis</name>
    <dbReference type="NCBI Taxonomy" id="2763661"/>
    <lineage>
        <taxon>Bacteria</taxon>
        <taxon>Bacillati</taxon>
        <taxon>Bacillota</taxon>
        <taxon>Clostridia</taxon>
        <taxon>Eubacteriales</taxon>
        <taxon>Bianqueaceae</taxon>
        <taxon>Bianquea</taxon>
    </lineage>
</organism>
<comment type="subcellular location">
    <subcellularLocation>
        <location evidence="1">Cell membrane</location>
        <topology evidence="1">Multi-pass membrane protein</topology>
    </subcellularLocation>
</comment>
<keyword evidence="12" id="KW-1185">Reference proteome</keyword>
<name>A0A926I217_9FIRM</name>
<evidence type="ECO:0000256" key="2">
    <source>
        <dbReference type="ARBA" id="ARBA00009165"/>
    </source>
</evidence>
<feature type="transmembrane region" description="Helical" evidence="10">
    <location>
        <begin position="75"/>
        <end position="96"/>
    </location>
</feature>
<evidence type="ECO:0000256" key="6">
    <source>
        <dbReference type="ARBA" id="ARBA00022692"/>
    </source>
</evidence>
<keyword evidence="11" id="KW-0482">Metalloprotease</keyword>
<dbReference type="EMBL" id="JACRSQ010000013">
    <property type="protein sequence ID" value="MBC8543845.1"/>
    <property type="molecule type" value="Genomic_DNA"/>
</dbReference>
<feature type="transmembrane region" description="Helical" evidence="10">
    <location>
        <begin position="108"/>
        <end position="126"/>
    </location>
</feature>
<feature type="transmembrane region" description="Helical" evidence="10">
    <location>
        <begin position="176"/>
        <end position="198"/>
    </location>
</feature>
<keyword evidence="8 10" id="KW-1133">Transmembrane helix</keyword>
<feature type="transmembrane region" description="Helical" evidence="10">
    <location>
        <begin position="6"/>
        <end position="25"/>
    </location>
</feature>
<comment type="similarity">
    <text evidence="2">Belongs to the protease PrsW family.</text>
</comment>
<reference evidence="11" key="1">
    <citation type="submission" date="2020-08" db="EMBL/GenBank/DDBJ databases">
        <title>Genome public.</title>
        <authorList>
            <person name="Liu C."/>
            <person name="Sun Q."/>
        </authorList>
    </citation>
    <scope>NUCLEOTIDE SEQUENCE</scope>
    <source>
        <strain evidence="11">NSJ-32</strain>
    </source>
</reference>
<dbReference type="Pfam" id="PF13367">
    <property type="entry name" value="PrsW-protease"/>
    <property type="match status" value="1"/>
</dbReference>
<dbReference type="Proteomes" id="UP000657006">
    <property type="component" value="Unassembled WGS sequence"/>
</dbReference>
<sequence>MLFFYLNPILIAAAIIPAIFLLIQVYRADRLEREPPALLLSLILYGILATGFAMVTERAGSALLSRIFDTDSLMYKAILYFVVVAFSEEGFKYLLLKKRTWYSPAFNCQFDGVVYAVFVSLGFALWENIGYVIQYGLKTAMLRAVTAVPGHACFGVFMGTWYGLAKRYDGMGKNGVSRFCRIMAFLIPSFMHGCYDFIATMESLHFSWIFAAFIAVMFVIAFLLVRNMSKHDRYIARHDTYLGL</sequence>
<dbReference type="PANTHER" id="PTHR36844">
    <property type="entry name" value="PROTEASE PRSW"/>
    <property type="match status" value="1"/>
</dbReference>
<evidence type="ECO:0000256" key="1">
    <source>
        <dbReference type="ARBA" id="ARBA00004651"/>
    </source>
</evidence>
<evidence type="ECO:0000256" key="4">
    <source>
        <dbReference type="ARBA" id="ARBA00022475"/>
    </source>
</evidence>
<evidence type="ECO:0000256" key="7">
    <source>
        <dbReference type="ARBA" id="ARBA00022801"/>
    </source>
</evidence>
<keyword evidence="6 10" id="KW-0812">Transmembrane</keyword>
<dbReference type="InterPro" id="IPR026898">
    <property type="entry name" value="PrsW"/>
</dbReference>
<dbReference type="PANTHER" id="PTHR36844:SF1">
    <property type="entry name" value="PROTEASE PRSW"/>
    <property type="match status" value="1"/>
</dbReference>
<dbReference type="RefSeq" id="WP_177713539.1">
    <property type="nucleotide sequence ID" value="NZ_JACRSQ010000013.1"/>
</dbReference>
<keyword evidence="7" id="KW-0378">Hydrolase</keyword>
<evidence type="ECO:0000256" key="8">
    <source>
        <dbReference type="ARBA" id="ARBA00022989"/>
    </source>
</evidence>
<protein>
    <recommendedName>
        <fullName evidence="3">Protease PrsW</fullName>
    </recommendedName>
</protein>
<proteinExistence type="inferred from homology"/>
<feature type="transmembrane region" description="Helical" evidence="10">
    <location>
        <begin position="37"/>
        <end position="55"/>
    </location>
</feature>
<evidence type="ECO:0000313" key="11">
    <source>
        <dbReference type="EMBL" id="MBC8543845.1"/>
    </source>
</evidence>
<evidence type="ECO:0000256" key="3">
    <source>
        <dbReference type="ARBA" id="ARBA00018997"/>
    </source>
</evidence>
<keyword evidence="4" id="KW-1003">Cell membrane</keyword>